<evidence type="ECO:0000256" key="4">
    <source>
        <dbReference type="ARBA" id="ARBA00023136"/>
    </source>
</evidence>
<evidence type="ECO:0000256" key="3">
    <source>
        <dbReference type="ARBA" id="ARBA00022989"/>
    </source>
</evidence>
<keyword evidence="3 5" id="KW-1133">Transmembrane helix</keyword>
<accession>W7Q9V4</accession>
<evidence type="ECO:0000256" key="5">
    <source>
        <dbReference type="SAM" id="Phobius"/>
    </source>
</evidence>
<keyword evidence="2 5" id="KW-0812">Transmembrane</keyword>
<dbReference type="Pfam" id="PF01124">
    <property type="entry name" value="MAPEG"/>
    <property type="match status" value="1"/>
</dbReference>
<reference evidence="6 7" key="1">
    <citation type="journal article" date="2014" name="Genome Announc.">
        <title>Draft Genome Sequence of the Agar-Degrading Bacterium Catenovulum sp. Strain DS-2, Isolated from Intestines of Haliotis diversicolor.</title>
        <authorList>
            <person name="Shan D."/>
            <person name="Li X."/>
            <person name="Gu Z."/>
            <person name="Wei G."/>
            <person name="Gao Z."/>
            <person name="Shao Z."/>
        </authorList>
    </citation>
    <scope>NUCLEOTIDE SEQUENCE [LARGE SCALE GENOMIC DNA]</scope>
    <source>
        <strain evidence="6 7">DS-2</strain>
    </source>
</reference>
<dbReference type="AlphaFoldDB" id="W7Q9V4"/>
<evidence type="ECO:0000256" key="2">
    <source>
        <dbReference type="ARBA" id="ARBA00022692"/>
    </source>
</evidence>
<comment type="subcellular location">
    <subcellularLocation>
        <location evidence="1">Membrane</location>
    </subcellularLocation>
</comment>
<protein>
    <recommendedName>
        <fullName evidence="8">MAPEG family protein</fullName>
    </recommendedName>
</protein>
<keyword evidence="4 5" id="KW-0472">Membrane</keyword>
<feature type="transmembrane region" description="Helical" evidence="5">
    <location>
        <begin position="112"/>
        <end position="132"/>
    </location>
</feature>
<name>W7Q9V4_9ALTE</name>
<evidence type="ECO:0000313" key="6">
    <source>
        <dbReference type="EMBL" id="EWH08766.1"/>
    </source>
</evidence>
<dbReference type="GO" id="GO:0016020">
    <property type="term" value="C:membrane"/>
    <property type="evidence" value="ECO:0007669"/>
    <property type="project" value="UniProtKB-SubCell"/>
</dbReference>
<comment type="caution">
    <text evidence="6">The sequence shown here is derived from an EMBL/GenBank/DDBJ whole genome shotgun (WGS) entry which is preliminary data.</text>
</comment>
<evidence type="ECO:0000256" key="1">
    <source>
        <dbReference type="ARBA" id="ARBA00004370"/>
    </source>
</evidence>
<dbReference type="Gene3D" id="1.20.120.550">
    <property type="entry name" value="Membrane associated eicosanoid/glutathione metabolism-like domain"/>
    <property type="match status" value="1"/>
</dbReference>
<organism evidence="6 7">
    <name type="scientific">Catenovulum agarivorans DS-2</name>
    <dbReference type="NCBI Taxonomy" id="1328313"/>
    <lineage>
        <taxon>Bacteria</taxon>
        <taxon>Pseudomonadati</taxon>
        <taxon>Pseudomonadota</taxon>
        <taxon>Gammaproteobacteria</taxon>
        <taxon>Alteromonadales</taxon>
        <taxon>Alteromonadaceae</taxon>
        <taxon>Catenovulum</taxon>
    </lineage>
</organism>
<gene>
    <name evidence="6" type="ORF">DS2_15684</name>
</gene>
<dbReference type="InterPro" id="IPR001129">
    <property type="entry name" value="Membr-assoc_MAPEG"/>
</dbReference>
<dbReference type="EMBL" id="ARZY01000037">
    <property type="protein sequence ID" value="EWH08766.1"/>
    <property type="molecule type" value="Genomic_DNA"/>
</dbReference>
<feature type="transmembrane region" description="Helical" evidence="5">
    <location>
        <begin position="6"/>
        <end position="25"/>
    </location>
</feature>
<evidence type="ECO:0000313" key="7">
    <source>
        <dbReference type="Proteomes" id="UP000019276"/>
    </source>
</evidence>
<feature type="transmembrane region" description="Helical" evidence="5">
    <location>
        <begin position="59"/>
        <end position="76"/>
    </location>
</feature>
<dbReference type="InterPro" id="IPR023352">
    <property type="entry name" value="MAPEG-like_dom_sf"/>
</dbReference>
<dbReference type="eggNOG" id="COG5331">
    <property type="taxonomic scope" value="Bacteria"/>
</dbReference>
<keyword evidence="7" id="KW-1185">Reference proteome</keyword>
<dbReference type="Proteomes" id="UP000019276">
    <property type="component" value="Unassembled WGS sequence"/>
</dbReference>
<sequence>MLYPMFSMVILTFIIGVITLVVRVNSVRSGRVKIKYYRAMQGQEVPDIVNRTSRCFSNMFEIPVLFYVAASLFLSLNIHSQTAVICAWLFVAFRCLQALVHLTYNNVLHRMLMFWGCVISMLVMWVLVLVNAS</sequence>
<proteinExistence type="predicted"/>
<dbReference type="OrthoDB" id="328594at2"/>
<dbReference type="SUPFAM" id="SSF161084">
    <property type="entry name" value="MAPEG domain-like"/>
    <property type="match status" value="1"/>
</dbReference>
<evidence type="ECO:0008006" key="8">
    <source>
        <dbReference type="Google" id="ProtNLM"/>
    </source>
</evidence>